<dbReference type="Gene3D" id="2.40.30.170">
    <property type="match status" value="1"/>
</dbReference>
<dbReference type="InterPro" id="IPR050465">
    <property type="entry name" value="UPF0194_transport"/>
</dbReference>
<protein>
    <submittedName>
        <fullName evidence="6">Efflux RND transporter periplasmic adaptor subunit</fullName>
    </submittedName>
</protein>
<accession>A0ABW3L3N4</accession>
<keyword evidence="2 3" id="KW-0175">Coiled coil</keyword>
<evidence type="ECO:0000256" key="2">
    <source>
        <dbReference type="ARBA" id="ARBA00023054"/>
    </source>
</evidence>
<reference evidence="7" key="1">
    <citation type="journal article" date="2019" name="Int. J. Syst. Evol. Microbiol.">
        <title>The Global Catalogue of Microorganisms (GCM) 10K type strain sequencing project: providing services to taxonomists for standard genome sequencing and annotation.</title>
        <authorList>
            <consortium name="The Broad Institute Genomics Platform"/>
            <consortium name="The Broad Institute Genome Sequencing Center for Infectious Disease"/>
            <person name="Wu L."/>
            <person name="Ma J."/>
        </authorList>
    </citation>
    <scope>NUCLEOTIDE SEQUENCE [LARGE SCALE GENOMIC DNA]</scope>
    <source>
        <strain evidence="7">CCUG 56607</strain>
    </source>
</reference>
<proteinExistence type="predicted"/>
<keyword evidence="4" id="KW-0472">Membrane</keyword>
<evidence type="ECO:0000256" key="1">
    <source>
        <dbReference type="ARBA" id="ARBA00004196"/>
    </source>
</evidence>
<evidence type="ECO:0000313" key="6">
    <source>
        <dbReference type="EMBL" id="MFD1019298.1"/>
    </source>
</evidence>
<dbReference type="InterPro" id="IPR058639">
    <property type="entry name" value="BSH_YknX-like"/>
</dbReference>
<evidence type="ECO:0000256" key="4">
    <source>
        <dbReference type="SAM" id="Phobius"/>
    </source>
</evidence>
<dbReference type="EMBL" id="JBHTKL010000002">
    <property type="protein sequence ID" value="MFD1019298.1"/>
    <property type="molecule type" value="Genomic_DNA"/>
</dbReference>
<keyword evidence="4" id="KW-0812">Transmembrane</keyword>
<organism evidence="6 7">
    <name type="scientific">Thalassobacillus hwangdonensis</name>
    <dbReference type="NCBI Taxonomy" id="546108"/>
    <lineage>
        <taxon>Bacteria</taxon>
        <taxon>Bacillati</taxon>
        <taxon>Bacillota</taxon>
        <taxon>Bacilli</taxon>
        <taxon>Bacillales</taxon>
        <taxon>Bacillaceae</taxon>
        <taxon>Thalassobacillus</taxon>
    </lineage>
</organism>
<name>A0ABW3L3N4_9BACI</name>
<evidence type="ECO:0000313" key="7">
    <source>
        <dbReference type="Proteomes" id="UP001596990"/>
    </source>
</evidence>
<dbReference type="RefSeq" id="WP_386058911.1">
    <property type="nucleotide sequence ID" value="NZ_JBHTKL010000002.1"/>
</dbReference>
<feature type="coiled-coil region" evidence="3">
    <location>
        <begin position="169"/>
        <end position="196"/>
    </location>
</feature>
<sequence length="412" mass="46887">MKKRKKKYIQRIIGVAVIVFVTMNGLLIFFDQDSKVDRNSYVKEWTEAFTFDLYERLHTNGVFASTESNVVYFDDDIGAFQQFLVEEGATVNEGDPLYTYEVTNYEKEVADLEAQAERYESEITAIQSYLTEIERFRIPSPILNFDDEDEEQNDPPSYVETEFSQQEQIAEKEMELAQKEAMLEMVETQLTTLEEEGQLITVESPYSGVVTEVSQDLSSPLITMKTTTLHIEGEFSEAERKEVEPDMEVEYTVDDIDQTFTGALDSIRDFPDQASVNQASHYPFTVATSGEEDKILPGYHADLDVITDKAENATAAFDDVLLTEDNLFAWVMTDTGEMEYRAIETGLEIDGIVEVQNGLTVGEWLADYPRDEFRDGTVFITPIQQDDLLLEKLLDSNKVVIKNHLLLGLLGR</sequence>
<feature type="domain" description="YknX-like barrel-sandwich hybrid" evidence="5">
    <location>
        <begin position="70"/>
        <end position="231"/>
    </location>
</feature>
<feature type="coiled-coil region" evidence="3">
    <location>
        <begin position="102"/>
        <end position="129"/>
    </location>
</feature>
<evidence type="ECO:0000259" key="5">
    <source>
        <dbReference type="Pfam" id="PF25984"/>
    </source>
</evidence>
<dbReference type="Pfam" id="PF25984">
    <property type="entry name" value="BSH_YknX"/>
    <property type="match status" value="1"/>
</dbReference>
<dbReference type="PANTHER" id="PTHR32347">
    <property type="entry name" value="EFFLUX SYSTEM COMPONENT YKNX-RELATED"/>
    <property type="match status" value="1"/>
</dbReference>
<gene>
    <name evidence="6" type="ORF">ACFQ2J_08830</name>
</gene>
<keyword evidence="4" id="KW-1133">Transmembrane helix</keyword>
<comment type="caution">
    <text evidence="6">The sequence shown here is derived from an EMBL/GenBank/DDBJ whole genome shotgun (WGS) entry which is preliminary data.</text>
</comment>
<feature type="transmembrane region" description="Helical" evidence="4">
    <location>
        <begin position="12"/>
        <end position="30"/>
    </location>
</feature>
<dbReference type="Proteomes" id="UP001596990">
    <property type="component" value="Unassembled WGS sequence"/>
</dbReference>
<dbReference type="PANTHER" id="PTHR32347:SF14">
    <property type="entry name" value="EFFLUX SYSTEM COMPONENT YKNX-RELATED"/>
    <property type="match status" value="1"/>
</dbReference>
<comment type="subcellular location">
    <subcellularLocation>
        <location evidence="1">Cell envelope</location>
    </subcellularLocation>
</comment>
<evidence type="ECO:0000256" key="3">
    <source>
        <dbReference type="SAM" id="Coils"/>
    </source>
</evidence>
<keyword evidence="7" id="KW-1185">Reference proteome</keyword>